<dbReference type="RefSeq" id="WP_040977860.1">
    <property type="nucleotide sequence ID" value="NZ_CABKTI010000001.1"/>
</dbReference>
<evidence type="ECO:0000259" key="11">
    <source>
        <dbReference type="PROSITE" id="PS51094"/>
    </source>
</evidence>
<dbReference type="SUPFAM" id="SSF55804">
    <property type="entry name" value="Phoshotransferase/anion transport protein"/>
    <property type="match status" value="1"/>
</dbReference>
<accession>A0ABY5JU44</accession>
<evidence type="ECO:0000256" key="9">
    <source>
        <dbReference type="ARBA" id="ARBA00041175"/>
    </source>
</evidence>
<gene>
    <name evidence="12" type="ORF">NP439_23700</name>
</gene>
<evidence type="ECO:0000256" key="6">
    <source>
        <dbReference type="ARBA" id="ARBA00022683"/>
    </source>
</evidence>
<organism evidence="12 13">
    <name type="scientific">Oceanobacillus jeddahense</name>
    <dbReference type="NCBI Taxonomy" id="1462527"/>
    <lineage>
        <taxon>Bacteria</taxon>
        <taxon>Bacillati</taxon>
        <taxon>Bacillota</taxon>
        <taxon>Bacilli</taxon>
        <taxon>Bacillales</taxon>
        <taxon>Bacillaceae</taxon>
        <taxon>Oceanobacillus</taxon>
    </lineage>
</organism>
<comment type="function">
    <text evidence="8">The phosphoenolpyruvate-dependent sugar phosphotransferase system (sugar PTS), a major carbohydrate active transport system, catalyzes the phosphorylation of incoming sugar substrates concomitantly with their translocation across the cell membrane. The enzyme II UlaABC PTS system is involved in ascorbate transport.</text>
</comment>
<name>A0ABY5JU44_9BACI</name>
<protein>
    <recommendedName>
        <fullName evidence="9">Ascorbate-specific PTS system EIIA component</fullName>
    </recommendedName>
    <alternativeName>
        <fullName evidence="10">Ascorbate-specific phosphotransferase enzyme IIA component</fullName>
    </alternativeName>
</protein>
<dbReference type="CDD" id="cd00211">
    <property type="entry name" value="PTS_IIA_fru"/>
    <property type="match status" value="1"/>
</dbReference>
<evidence type="ECO:0000256" key="10">
    <source>
        <dbReference type="ARBA" id="ARBA00042072"/>
    </source>
</evidence>
<comment type="subcellular location">
    <subcellularLocation>
        <location evidence="1">Cytoplasm</location>
    </subcellularLocation>
</comment>
<keyword evidence="12" id="KW-0762">Sugar transport</keyword>
<keyword evidence="6" id="KW-0598">Phosphotransferase system</keyword>
<evidence type="ECO:0000256" key="3">
    <source>
        <dbReference type="ARBA" id="ARBA00022490"/>
    </source>
</evidence>
<dbReference type="Proteomes" id="UP001059773">
    <property type="component" value="Chromosome"/>
</dbReference>
<dbReference type="InterPro" id="IPR051351">
    <property type="entry name" value="Ascorbate-PTS_EIIA_comp"/>
</dbReference>
<evidence type="ECO:0000313" key="13">
    <source>
        <dbReference type="Proteomes" id="UP001059773"/>
    </source>
</evidence>
<evidence type="ECO:0000313" key="12">
    <source>
        <dbReference type="EMBL" id="UUI02997.1"/>
    </source>
</evidence>
<dbReference type="PANTHER" id="PTHR36203:SF1">
    <property type="entry name" value="ASCORBATE-SPECIFIC PTS SYSTEM EIIA COMPONENT"/>
    <property type="match status" value="1"/>
</dbReference>
<keyword evidence="13" id="KW-1185">Reference proteome</keyword>
<evidence type="ECO:0000256" key="4">
    <source>
        <dbReference type="ARBA" id="ARBA00022553"/>
    </source>
</evidence>
<evidence type="ECO:0000256" key="7">
    <source>
        <dbReference type="ARBA" id="ARBA00022777"/>
    </source>
</evidence>
<keyword evidence="2" id="KW-0813">Transport</keyword>
<dbReference type="PROSITE" id="PS51094">
    <property type="entry name" value="PTS_EIIA_TYPE_2"/>
    <property type="match status" value="1"/>
</dbReference>
<evidence type="ECO:0000256" key="2">
    <source>
        <dbReference type="ARBA" id="ARBA00022448"/>
    </source>
</evidence>
<proteinExistence type="predicted"/>
<dbReference type="Pfam" id="PF00359">
    <property type="entry name" value="PTS_EIIA_2"/>
    <property type="match status" value="1"/>
</dbReference>
<sequence length="144" mass="16162">MLKEYLENNIHFLPNVSDWKQGIRESAQPLLENGTVEPRYVDAMIQNVIDNGNYIIIIPEVAIPHARHEYGAMKTGISFLKLEEPVQFPEESPVYLFFALASETSDGHLDILAELGEVLSDPDKVEELKQAKTASEVLNILDAI</sequence>
<dbReference type="EMBL" id="CP101914">
    <property type="protein sequence ID" value="UUI02997.1"/>
    <property type="molecule type" value="Genomic_DNA"/>
</dbReference>
<keyword evidence="5" id="KW-0808">Transferase</keyword>
<feature type="domain" description="PTS EIIA type-2" evidence="11">
    <location>
        <begin position="3"/>
        <end position="144"/>
    </location>
</feature>
<evidence type="ECO:0000256" key="1">
    <source>
        <dbReference type="ARBA" id="ARBA00004496"/>
    </source>
</evidence>
<dbReference type="PANTHER" id="PTHR36203">
    <property type="entry name" value="ASCORBATE-SPECIFIC PTS SYSTEM EIIA COMPONENT"/>
    <property type="match status" value="1"/>
</dbReference>
<keyword evidence="3" id="KW-0963">Cytoplasm</keyword>
<evidence type="ECO:0000256" key="8">
    <source>
        <dbReference type="ARBA" id="ARBA00037387"/>
    </source>
</evidence>
<evidence type="ECO:0000256" key="5">
    <source>
        <dbReference type="ARBA" id="ARBA00022679"/>
    </source>
</evidence>
<dbReference type="InterPro" id="IPR016152">
    <property type="entry name" value="PTrfase/Anion_transptr"/>
</dbReference>
<reference evidence="12" key="1">
    <citation type="submission" date="2022-07" db="EMBL/GenBank/DDBJ databases">
        <title>FELIX.</title>
        <authorList>
            <person name="Wan K.H."/>
            <person name="Park S."/>
            <person name="Lawrence Q."/>
            <person name="Eichenberger J.P."/>
            <person name="Booth B.W."/>
            <person name="Piaggio A.J."/>
            <person name="Chandler J.C."/>
            <person name="Franklin A.B."/>
            <person name="Celniker S.E."/>
        </authorList>
    </citation>
    <scope>NUCLEOTIDE SEQUENCE</scope>
    <source>
        <strain evidence="12">QA-1986 374</strain>
    </source>
</reference>
<dbReference type="Gene3D" id="3.40.930.10">
    <property type="entry name" value="Mannitol-specific EII, Chain A"/>
    <property type="match status" value="1"/>
</dbReference>
<keyword evidence="7" id="KW-0418">Kinase</keyword>
<keyword evidence="4" id="KW-0597">Phosphoprotein</keyword>
<dbReference type="InterPro" id="IPR002178">
    <property type="entry name" value="PTS_EIIA_type-2_dom"/>
</dbReference>